<dbReference type="AlphaFoldDB" id="A0A285VWI0"/>
<dbReference type="EMBL" id="OBQK01000040">
    <property type="protein sequence ID" value="SOC58440.1"/>
    <property type="molecule type" value="Genomic_DNA"/>
</dbReference>
<evidence type="ECO:0000313" key="2">
    <source>
        <dbReference type="Proteomes" id="UP000219688"/>
    </source>
</evidence>
<sequence length="254" mass="28797">MRLKRLSMPTVVTSLYRGLTSDCALRTCARERIMLLMTSVFRPVGEGGDWTRNGIFEKFHESDLGIAVGFADAARELVRHWLAGHPNDGHLLPIIWLYRHALELALKENIRDAAACLTGLGADDKELQEGVLDEWLRRDARHKLATLAMRLDELLTRLELENLPTETHDVLHELHTLDPAGDTFRYAKVWSPAHKRVVAAPRPETEHVDVGQMSAQFEEAFMVLAGGVATLLDNYREYLGEMRAESETEADWWT</sequence>
<reference evidence="2" key="1">
    <citation type="submission" date="2017-08" db="EMBL/GenBank/DDBJ databases">
        <authorList>
            <person name="Varghese N."/>
            <person name="Submissions S."/>
        </authorList>
    </citation>
    <scope>NUCLEOTIDE SEQUENCE [LARGE SCALE GENOMIC DNA]</scope>
    <source>
        <strain evidence="2">USBA17B2</strain>
    </source>
</reference>
<gene>
    <name evidence="1" type="ORF">SAMN05421879_1402</name>
</gene>
<organism evidence="1 2">
    <name type="scientific">Ornithinimicrobium cerasi</name>
    <dbReference type="NCBI Taxonomy" id="2248773"/>
    <lineage>
        <taxon>Bacteria</taxon>
        <taxon>Bacillati</taxon>
        <taxon>Actinomycetota</taxon>
        <taxon>Actinomycetes</taxon>
        <taxon>Micrococcales</taxon>
        <taxon>Ornithinimicrobiaceae</taxon>
        <taxon>Ornithinimicrobium</taxon>
    </lineage>
</organism>
<proteinExistence type="predicted"/>
<accession>A0A285VWI0</accession>
<evidence type="ECO:0000313" key="1">
    <source>
        <dbReference type="EMBL" id="SOC58440.1"/>
    </source>
</evidence>
<protein>
    <submittedName>
        <fullName evidence="1">Uncharacterized protein</fullName>
    </submittedName>
</protein>
<name>A0A285VWI0_9MICO</name>
<keyword evidence="2" id="KW-1185">Reference proteome</keyword>
<dbReference type="Proteomes" id="UP000219688">
    <property type="component" value="Unassembled WGS sequence"/>
</dbReference>